<keyword evidence="2" id="KW-1185">Reference proteome</keyword>
<protein>
    <submittedName>
        <fullName evidence="1">Uncharacterized protein</fullName>
    </submittedName>
</protein>
<dbReference type="Proteomes" id="UP000326924">
    <property type="component" value="Unassembled WGS sequence"/>
</dbReference>
<dbReference type="EMBL" id="VXIS01000002">
    <property type="protein sequence ID" value="KAA8914809.1"/>
    <property type="molecule type" value="Genomic_DNA"/>
</dbReference>
<reference evidence="1 2" key="1">
    <citation type="submission" date="2019-09" db="EMBL/GenBank/DDBJ databases">
        <title>Draft genome of the ectomycorrhizal ascomycete Sphaerosporella brunnea.</title>
        <authorList>
            <consortium name="DOE Joint Genome Institute"/>
            <person name="Benucci G.M."/>
            <person name="Marozzi G."/>
            <person name="Antonielli L."/>
            <person name="Sanchez S."/>
            <person name="Marco P."/>
            <person name="Wang X."/>
            <person name="Falini L.B."/>
            <person name="Barry K."/>
            <person name="Haridas S."/>
            <person name="Lipzen A."/>
            <person name="Labutti K."/>
            <person name="Grigoriev I.V."/>
            <person name="Murat C."/>
            <person name="Martin F."/>
            <person name="Albertini E."/>
            <person name="Donnini D."/>
            <person name="Bonito G."/>
        </authorList>
    </citation>
    <scope>NUCLEOTIDE SEQUENCE [LARGE SCALE GENOMIC DNA]</scope>
    <source>
        <strain evidence="1 2">Sb_GMNB300</strain>
    </source>
</reference>
<evidence type="ECO:0000313" key="2">
    <source>
        <dbReference type="Proteomes" id="UP000326924"/>
    </source>
</evidence>
<sequence length="96" mass="10379">MLEAFLQLSLCVPLPTIAINIATCSSIIVTSLNALAARRFSMSNSSGSTFAGFLERWLRESPITLISYSGGRALSSGFSDWPAQQKTAKIKTRPPE</sequence>
<accession>A0A5J5FBX5</accession>
<evidence type="ECO:0000313" key="1">
    <source>
        <dbReference type="EMBL" id="KAA8914809.1"/>
    </source>
</evidence>
<proteinExistence type="predicted"/>
<name>A0A5J5FBX5_9PEZI</name>
<dbReference type="InParanoid" id="A0A5J5FBX5"/>
<organism evidence="1 2">
    <name type="scientific">Sphaerosporella brunnea</name>
    <dbReference type="NCBI Taxonomy" id="1250544"/>
    <lineage>
        <taxon>Eukaryota</taxon>
        <taxon>Fungi</taxon>
        <taxon>Dikarya</taxon>
        <taxon>Ascomycota</taxon>
        <taxon>Pezizomycotina</taxon>
        <taxon>Pezizomycetes</taxon>
        <taxon>Pezizales</taxon>
        <taxon>Pyronemataceae</taxon>
        <taxon>Sphaerosporella</taxon>
    </lineage>
</organism>
<dbReference type="AlphaFoldDB" id="A0A5J5FBX5"/>
<comment type="caution">
    <text evidence="1">The sequence shown here is derived from an EMBL/GenBank/DDBJ whole genome shotgun (WGS) entry which is preliminary data.</text>
</comment>
<gene>
    <name evidence="1" type="ORF">FN846DRAFT_236675</name>
</gene>